<organism evidence="8 9">
    <name type="scientific">Amycolatopsis carbonis</name>
    <dbReference type="NCBI Taxonomy" id="715471"/>
    <lineage>
        <taxon>Bacteria</taxon>
        <taxon>Bacillati</taxon>
        <taxon>Actinomycetota</taxon>
        <taxon>Actinomycetes</taxon>
        <taxon>Pseudonocardiales</taxon>
        <taxon>Pseudonocardiaceae</taxon>
        <taxon>Amycolatopsis</taxon>
    </lineage>
</organism>
<dbReference type="Pfam" id="PF04542">
    <property type="entry name" value="Sigma70_r2"/>
    <property type="match status" value="1"/>
</dbReference>
<evidence type="ECO:0000256" key="1">
    <source>
        <dbReference type="ARBA" id="ARBA00010641"/>
    </source>
</evidence>
<evidence type="ECO:0000256" key="5">
    <source>
        <dbReference type="ARBA" id="ARBA00023163"/>
    </source>
</evidence>
<dbReference type="Gene3D" id="1.10.1740.10">
    <property type="match status" value="1"/>
</dbReference>
<accession>A0A9Y2MX81</accession>
<dbReference type="KEGG" id="acab:QRX50_45615"/>
<dbReference type="InterPro" id="IPR013249">
    <property type="entry name" value="RNA_pol_sigma70_r4_t2"/>
</dbReference>
<dbReference type="NCBIfam" id="TIGR02937">
    <property type="entry name" value="sigma70-ECF"/>
    <property type="match status" value="1"/>
</dbReference>
<dbReference type="PANTHER" id="PTHR43133:SF50">
    <property type="entry name" value="ECF RNA POLYMERASE SIGMA FACTOR SIGM"/>
    <property type="match status" value="1"/>
</dbReference>
<keyword evidence="4" id="KW-0238">DNA-binding</keyword>
<dbReference type="PANTHER" id="PTHR43133">
    <property type="entry name" value="RNA POLYMERASE ECF-TYPE SIGMA FACTO"/>
    <property type="match status" value="1"/>
</dbReference>
<dbReference type="InterPro" id="IPR036388">
    <property type="entry name" value="WH-like_DNA-bd_sf"/>
</dbReference>
<dbReference type="RefSeq" id="WP_285969267.1">
    <property type="nucleotide sequence ID" value="NZ_CP127294.1"/>
</dbReference>
<dbReference type="InterPro" id="IPR007627">
    <property type="entry name" value="RNA_pol_sigma70_r2"/>
</dbReference>
<evidence type="ECO:0000256" key="3">
    <source>
        <dbReference type="ARBA" id="ARBA00023082"/>
    </source>
</evidence>
<evidence type="ECO:0000313" key="8">
    <source>
        <dbReference type="EMBL" id="WIX78552.1"/>
    </source>
</evidence>
<dbReference type="Proteomes" id="UP001236014">
    <property type="component" value="Chromosome"/>
</dbReference>
<dbReference type="CDD" id="cd06171">
    <property type="entry name" value="Sigma70_r4"/>
    <property type="match status" value="1"/>
</dbReference>
<evidence type="ECO:0000256" key="4">
    <source>
        <dbReference type="ARBA" id="ARBA00023125"/>
    </source>
</evidence>
<keyword evidence="3" id="KW-0731">Sigma factor</keyword>
<dbReference type="AlphaFoldDB" id="A0A9Y2MX81"/>
<dbReference type="GO" id="GO:0006352">
    <property type="term" value="P:DNA-templated transcription initiation"/>
    <property type="evidence" value="ECO:0007669"/>
    <property type="project" value="InterPro"/>
</dbReference>
<dbReference type="EMBL" id="CP127294">
    <property type="protein sequence ID" value="WIX78552.1"/>
    <property type="molecule type" value="Genomic_DNA"/>
</dbReference>
<name>A0A9Y2MX81_9PSEU</name>
<dbReference type="Pfam" id="PF08281">
    <property type="entry name" value="Sigma70_r4_2"/>
    <property type="match status" value="1"/>
</dbReference>
<reference evidence="8 9" key="1">
    <citation type="submission" date="2023-06" db="EMBL/GenBank/DDBJ databases">
        <authorList>
            <person name="Oyuntsetseg B."/>
            <person name="Kim S.B."/>
        </authorList>
    </citation>
    <scope>NUCLEOTIDE SEQUENCE [LARGE SCALE GENOMIC DNA]</scope>
    <source>
        <strain evidence="8 9">2-15</strain>
    </source>
</reference>
<evidence type="ECO:0000256" key="2">
    <source>
        <dbReference type="ARBA" id="ARBA00023015"/>
    </source>
</evidence>
<evidence type="ECO:0000313" key="9">
    <source>
        <dbReference type="Proteomes" id="UP001236014"/>
    </source>
</evidence>
<evidence type="ECO:0000259" key="6">
    <source>
        <dbReference type="Pfam" id="PF04542"/>
    </source>
</evidence>
<feature type="domain" description="RNA polymerase sigma-70 region 2" evidence="6">
    <location>
        <begin position="11"/>
        <end position="72"/>
    </location>
</feature>
<dbReference type="InterPro" id="IPR013325">
    <property type="entry name" value="RNA_pol_sigma_r2"/>
</dbReference>
<dbReference type="InterPro" id="IPR014284">
    <property type="entry name" value="RNA_pol_sigma-70_dom"/>
</dbReference>
<sequence>MTTSFDEFVAERLDGLLRYATVLTDDPHLAQDIVQDVLLRAQERWAKIDSPPTYVRRMVTNEYLSWRRRAVRRVVPSSHEVLDAISPPAADPSVAYDERDEMLARLATLPRKQRTALVLRYYENYSDEEIGDVLRCATSTVRSQISRALATLRATAYPLPTALTTGAGE</sequence>
<evidence type="ECO:0000259" key="7">
    <source>
        <dbReference type="Pfam" id="PF08281"/>
    </source>
</evidence>
<dbReference type="InterPro" id="IPR039425">
    <property type="entry name" value="RNA_pol_sigma-70-like"/>
</dbReference>
<dbReference type="Gene3D" id="1.10.10.10">
    <property type="entry name" value="Winged helix-like DNA-binding domain superfamily/Winged helix DNA-binding domain"/>
    <property type="match status" value="1"/>
</dbReference>
<keyword evidence="9" id="KW-1185">Reference proteome</keyword>
<dbReference type="InterPro" id="IPR013324">
    <property type="entry name" value="RNA_pol_sigma_r3/r4-like"/>
</dbReference>
<comment type="similarity">
    <text evidence="1">Belongs to the sigma-70 factor family. ECF subfamily.</text>
</comment>
<dbReference type="GO" id="GO:0016987">
    <property type="term" value="F:sigma factor activity"/>
    <property type="evidence" value="ECO:0007669"/>
    <property type="project" value="UniProtKB-KW"/>
</dbReference>
<feature type="domain" description="RNA polymerase sigma factor 70 region 4 type 2" evidence="7">
    <location>
        <begin position="100"/>
        <end position="152"/>
    </location>
</feature>
<dbReference type="SUPFAM" id="SSF88946">
    <property type="entry name" value="Sigma2 domain of RNA polymerase sigma factors"/>
    <property type="match status" value="1"/>
</dbReference>
<gene>
    <name evidence="8" type="ORF">QRX50_45615</name>
</gene>
<protein>
    <submittedName>
        <fullName evidence="8">SigE family RNA polymerase sigma factor</fullName>
    </submittedName>
</protein>
<dbReference type="SUPFAM" id="SSF88659">
    <property type="entry name" value="Sigma3 and sigma4 domains of RNA polymerase sigma factors"/>
    <property type="match status" value="1"/>
</dbReference>
<keyword evidence="2" id="KW-0805">Transcription regulation</keyword>
<proteinExistence type="inferred from homology"/>
<keyword evidence="5" id="KW-0804">Transcription</keyword>
<dbReference type="GO" id="GO:0003677">
    <property type="term" value="F:DNA binding"/>
    <property type="evidence" value="ECO:0007669"/>
    <property type="project" value="UniProtKB-KW"/>
</dbReference>